<organism evidence="1 2">
    <name type="scientific">Solanum commersonii</name>
    <name type="common">Commerson's wild potato</name>
    <name type="synonym">Commerson's nightshade</name>
    <dbReference type="NCBI Taxonomy" id="4109"/>
    <lineage>
        <taxon>Eukaryota</taxon>
        <taxon>Viridiplantae</taxon>
        <taxon>Streptophyta</taxon>
        <taxon>Embryophyta</taxon>
        <taxon>Tracheophyta</taxon>
        <taxon>Spermatophyta</taxon>
        <taxon>Magnoliopsida</taxon>
        <taxon>eudicotyledons</taxon>
        <taxon>Gunneridae</taxon>
        <taxon>Pentapetalae</taxon>
        <taxon>asterids</taxon>
        <taxon>lamiids</taxon>
        <taxon>Solanales</taxon>
        <taxon>Solanaceae</taxon>
        <taxon>Solanoideae</taxon>
        <taxon>Solaneae</taxon>
        <taxon>Solanum</taxon>
    </lineage>
</organism>
<evidence type="ECO:0000313" key="1">
    <source>
        <dbReference type="EMBL" id="KAG5587192.1"/>
    </source>
</evidence>
<protein>
    <submittedName>
        <fullName evidence="1">Uncharacterized protein</fullName>
    </submittedName>
</protein>
<dbReference type="Proteomes" id="UP000824120">
    <property type="component" value="Chromosome 9"/>
</dbReference>
<proteinExistence type="predicted"/>
<dbReference type="EMBL" id="JACXVP010000009">
    <property type="protein sequence ID" value="KAG5587192.1"/>
    <property type="molecule type" value="Genomic_DNA"/>
</dbReference>
<reference evidence="1 2" key="1">
    <citation type="submission" date="2020-09" db="EMBL/GenBank/DDBJ databases">
        <title>De no assembly of potato wild relative species, Solanum commersonii.</title>
        <authorList>
            <person name="Cho K."/>
        </authorList>
    </citation>
    <scope>NUCLEOTIDE SEQUENCE [LARGE SCALE GENOMIC DNA]</scope>
    <source>
        <strain evidence="1">LZ3.2</strain>
        <tissue evidence="1">Leaf</tissue>
    </source>
</reference>
<comment type="caution">
    <text evidence="1">The sequence shown here is derived from an EMBL/GenBank/DDBJ whole genome shotgun (WGS) entry which is preliminary data.</text>
</comment>
<dbReference type="AlphaFoldDB" id="A0A9J5XJM3"/>
<accession>A0A9J5XJM3</accession>
<name>A0A9J5XJM3_SOLCO</name>
<evidence type="ECO:0000313" key="2">
    <source>
        <dbReference type="Proteomes" id="UP000824120"/>
    </source>
</evidence>
<gene>
    <name evidence="1" type="ORF">H5410_047626</name>
</gene>
<sequence>MPVSVAKGSFVMHLSLEAQARCFASLWLRFSVCKARSCVTHCPQVLSCKREGDSFLEPKNINNHPFKEVLAGPAWIMIRKCGKWRLCYSQIQRNRVPVSIALERGDMSFRVRLTPKVIPELGKRGHDWGNEEEGRERAKEGQEKLIMKWEMFQKMVLAPNSAPKIA</sequence>
<keyword evidence="2" id="KW-1185">Reference proteome</keyword>